<protein>
    <recommendedName>
        <fullName evidence="4">SnoaL-like domain-containing protein</fullName>
    </recommendedName>
</protein>
<evidence type="ECO:0000313" key="3">
    <source>
        <dbReference type="Proteomes" id="UP000018001"/>
    </source>
</evidence>
<evidence type="ECO:0008006" key="4">
    <source>
        <dbReference type="Google" id="ProtNLM"/>
    </source>
</evidence>
<comment type="caution">
    <text evidence="2">The sequence shown here is derived from an EMBL/GenBank/DDBJ whole genome shotgun (WGS) entry which is preliminary data.</text>
</comment>
<evidence type="ECO:0000313" key="2">
    <source>
        <dbReference type="EMBL" id="GAD97907.1"/>
    </source>
</evidence>
<dbReference type="Gene3D" id="3.10.450.50">
    <property type="match status" value="1"/>
</dbReference>
<keyword evidence="3" id="KW-1185">Reference proteome</keyword>
<sequence>MRTELIKGLLFMTIQFTFARIDNSSPKDIVVNSLTALLGTTNTTNAVQSIETYFSPGYVQHTNTDILDYASFVQHIQDLKIGLLRSDLRIKTIIGPMQTSANSSLEYQVGSYHHITLEYGNETMSSDVIALFGLRDGKIVECHEVTQ</sequence>
<feature type="chain" id="PRO_5004733784" description="SnoaL-like domain-containing protein" evidence="1">
    <location>
        <begin position="20"/>
        <end position="147"/>
    </location>
</feature>
<name>V5GAH3_BYSSN</name>
<organism evidence="2 3">
    <name type="scientific">Byssochlamys spectabilis (strain No. 5 / NBRC 109023)</name>
    <name type="common">Paecilomyces variotii</name>
    <dbReference type="NCBI Taxonomy" id="1356009"/>
    <lineage>
        <taxon>Eukaryota</taxon>
        <taxon>Fungi</taxon>
        <taxon>Dikarya</taxon>
        <taxon>Ascomycota</taxon>
        <taxon>Pezizomycotina</taxon>
        <taxon>Eurotiomycetes</taxon>
        <taxon>Eurotiomycetidae</taxon>
        <taxon>Eurotiales</taxon>
        <taxon>Thermoascaceae</taxon>
        <taxon>Paecilomyces</taxon>
    </lineage>
</organism>
<keyword evidence="1" id="KW-0732">Signal</keyword>
<accession>V5GAH3</accession>
<dbReference type="AlphaFoldDB" id="V5GAH3"/>
<dbReference type="SUPFAM" id="SSF54427">
    <property type="entry name" value="NTF2-like"/>
    <property type="match status" value="1"/>
</dbReference>
<dbReference type="HOGENOM" id="CLU_1767791_0_0_1"/>
<dbReference type="InParanoid" id="V5GAH3"/>
<dbReference type="Proteomes" id="UP000018001">
    <property type="component" value="Unassembled WGS sequence"/>
</dbReference>
<feature type="signal peptide" evidence="1">
    <location>
        <begin position="1"/>
        <end position="19"/>
    </location>
</feature>
<reference evidence="3" key="1">
    <citation type="journal article" date="2014" name="Genome Announc.">
        <title>Draft genome sequence of the formaldehyde-resistant fungus Byssochlamys spectabilis No. 5 (anamorph Paecilomyces variotii No. 5) (NBRC109023).</title>
        <authorList>
            <person name="Oka T."/>
            <person name="Ekino K."/>
            <person name="Fukuda K."/>
            <person name="Nomura Y."/>
        </authorList>
    </citation>
    <scope>NUCLEOTIDE SEQUENCE [LARGE SCALE GENOMIC DNA]</scope>
    <source>
        <strain evidence="3">No. 5 / NBRC 109023</strain>
    </source>
</reference>
<gene>
    <name evidence="2" type="ORF">PVAR5_6593</name>
</gene>
<dbReference type="InterPro" id="IPR032710">
    <property type="entry name" value="NTF2-like_dom_sf"/>
</dbReference>
<proteinExistence type="predicted"/>
<evidence type="ECO:0000256" key="1">
    <source>
        <dbReference type="SAM" id="SignalP"/>
    </source>
</evidence>
<dbReference type="EMBL" id="BAUL01000222">
    <property type="protein sequence ID" value="GAD97907.1"/>
    <property type="molecule type" value="Genomic_DNA"/>
</dbReference>